<keyword evidence="5" id="KW-1185">Reference proteome</keyword>
<sequence length="327" mass="36945">MADLNLNYRYYEPGDEAHIVPLWNRTLISDPITAKRFRNLVLLDANFDPQGMRLAFEGTDLAGCVYAVRRRLPMHGTDVDPENGWIPFFFTAASHRRQGIGSRLLHDAFGFLRKQGRQTVFFASYAPNYIVPGIDAKAYPEGRAFLQRHGFVRQARAVAMDIPLAGFEIPAEVQDLKRQRLAEGYSFESAQDRDLVELIGFATREFNPDWGRAIREGILQGLPLSQIIVAREKERLVGFCMHGGYEGIRERFGPFGVDPAQQGRGLGKILLYDVLFGMRAIGLHGAWFLWTGETTPAGVLYARSGFAITRKFDVMRRSIANPEFNIE</sequence>
<dbReference type="Pfam" id="PF00583">
    <property type="entry name" value="Acetyltransf_1"/>
    <property type="match status" value="1"/>
</dbReference>
<proteinExistence type="predicted"/>
<dbReference type="RefSeq" id="WP_254912269.1">
    <property type="nucleotide sequence ID" value="NZ_JAMDLV010000003.1"/>
</dbReference>
<accession>A0ABT4DNX5</accession>
<dbReference type="InterPro" id="IPR050832">
    <property type="entry name" value="Bact_Acetyltransf"/>
</dbReference>
<dbReference type="InterPro" id="IPR000182">
    <property type="entry name" value="GNAT_dom"/>
</dbReference>
<evidence type="ECO:0000256" key="2">
    <source>
        <dbReference type="ARBA" id="ARBA00023315"/>
    </source>
</evidence>
<dbReference type="GO" id="GO:0016746">
    <property type="term" value="F:acyltransferase activity"/>
    <property type="evidence" value="ECO:0007669"/>
    <property type="project" value="UniProtKB-KW"/>
</dbReference>
<organism evidence="4 5">
    <name type="scientific">Paenibacillus apiarius</name>
    <dbReference type="NCBI Taxonomy" id="46240"/>
    <lineage>
        <taxon>Bacteria</taxon>
        <taxon>Bacillati</taxon>
        <taxon>Bacillota</taxon>
        <taxon>Bacilli</taxon>
        <taxon>Bacillales</taxon>
        <taxon>Paenibacillaceae</taxon>
        <taxon>Paenibacillus</taxon>
    </lineage>
</organism>
<dbReference type="PANTHER" id="PTHR43877:SF2">
    <property type="entry name" value="AMINOALKYLPHOSPHONATE N-ACETYLTRANSFERASE-RELATED"/>
    <property type="match status" value="1"/>
</dbReference>
<evidence type="ECO:0000259" key="3">
    <source>
        <dbReference type="PROSITE" id="PS51186"/>
    </source>
</evidence>
<gene>
    <name evidence="4" type="ORF">M5X09_04945</name>
</gene>
<dbReference type="EC" id="2.3.1.-" evidence="4"/>
<evidence type="ECO:0000256" key="1">
    <source>
        <dbReference type="ARBA" id="ARBA00022679"/>
    </source>
</evidence>
<dbReference type="Gene3D" id="3.40.630.30">
    <property type="match status" value="2"/>
</dbReference>
<dbReference type="CDD" id="cd04301">
    <property type="entry name" value="NAT_SF"/>
    <property type="match status" value="2"/>
</dbReference>
<dbReference type="SUPFAM" id="SSF55729">
    <property type="entry name" value="Acyl-CoA N-acyltransferases (Nat)"/>
    <property type="match status" value="2"/>
</dbReference>
<name>A0ABT4DNX5_9BACL</name>
<feature type="domain" description="N-acetyltransferase" evidence="3">
    <location>
        <begin position="185"/>
        <end position="320"/>
    </location>
</feature>
<dbReference type="Pfam" id="PF13508">
    <property type="entry name" value="Acetyltransf_7"/>
    <property type="match status" value="1"/>
</dbReference>
<protein>
    <submittedName>
        <fullName evidence="4">GNAT family N-acetyltransferase</fullName>
        <ecNumber evidence="4">2.3.1.-</ecNumber>
    </submittedName>
</protein>
<keyword evidence="2 4" id="KW-0012">Acyltransferase</keyword>
<dbReference type="PANTHER" id="PTHR43877">
    <property type="entry name" value="AMINOALKYLPHOSPHONATE N-ACETYLTRANSFERASE-RELATED-RELATED"/>
    <property type="match status" value="1"/>
</dbReference>
<reference evidence="4 5" key="1">
    <citation type="submission" date="2022-05" db="EMBL/GenBank/DDBJ databases">
        <title>Genome Sequencing of Bee-Associated Microbes.</title>
        <authorList>
            <person name="Dunlap C."/>
        </authorList>
    </citation>
    <scope>NUCLEOTIDE SEQUENCE [LARGE SCALE GENOMIC DNA]</scope>
    <source>
        <strain evidence="4 5">NRRL NRS-1438</strain>
    </source>
</reference>
<dbReference type="EMBL" id="JAMDLW010000004">
    <property type="protein sequence ID" value="MCY9519029.1"/>
    <property type="molecule type" value="Genomic_DNA"/>
</dbReference>
<evidence type="ECO:0000313" key="4">
    <source>
        <dbReference type="EMBL" id="MCY9519029.1"/>
    </source>
</evidence>
<evidence type="ECO:0000313" key="5">
    <source>
        <dbReference type="Proteomes" id="UP001207626"/>
    </source>
</evidence>
<dbReference type="Proteomes" id="UP001207626">
    <property type="component" value="Unassembled WGS sequence"/>
</dbReference>
<comment type="caution">
    <text evidence="4">The sequence shown here is derived from an EMBL/GenBank/DDBJ whole genome shotgun (WGS) entry which is preliminary data.</text>
</comment>
<feature type="domain" description="N-acetyltransferase" evidence="3">
    <location>
        <begin position="6"/>
        <end position="165"/>
    </location>
</feature>
<keyword evidence="1 4" id="KW-0808">Transferase</keyword>
<dbReference type="InterPro" id="IPR016181">
    <property type="entry name" value="Acyl_CoA_acyltransferase"/>
</dbReference>
<dbReference type="PROSITE" id="PS51186">
    <property type="entry name" value="GNAT"/>
    <property type="match status" value="2"/>
</dbReference>